<dbReference type="SUPFAM" id="SSF51197">
    <property type="entry name" value="Clavaminate synthase-like"/>
    <property type="match status" value="1"/>
</dbReference>
<feature type="domain" description="Fe2OG dioxygenase" evidence="1">
    <location>
        <begin position="42"/>
        <end position="139"/>
    </location>
</feature>
<dbReference type="Gene3D" id="2.60.120.590">
    <property type="entry name" value="Alpha-ketoglutarate-dependent dioxygenase AlkB-like"/>
    <property type="match status" value="1"/>
</dbReference>
<dbReference type="Pfam" id="PF13532">
    <property type="entry name" value="2OG-FeII_Oxy_2"/>
    <property type="match status" value="1"/>
</dbReference>
<evidence type="ECO:0000313" key="3">
    <source>
        <dbReference type="Proteomes" id="UP000019113"/>
    </source>
</evidence>
<dbReference type="InterPro" id="IPR027450">
    <property type="entry name" value="AlkB-like"/>
</dbReference>
<dbReference type="Proteomes" id="UP000019113">
    <property type="component" value="Unassembled WGS sequence"/>
</dbReference>
<keyword evidence="3" id="KW-1185">Reference proteome</keyword>
<reference evidence="2 3" key="1">
    <citation type="submission" date="2013-08" db="EMBL/GenBank/DDBJ databases">
        <title>draft genome of Halomonas huanghegensis, strain BJGMM-B45T.</title>
        <authorList>
            <person name="Miao C."/>
            <person name="Wan Y."/>
            <person name="Jin W."/>
        </authorList>
    </citation>
    <scope>NUCLEOTIDE SEQUENCE [LARGE SCALE GENOMIC DNA]</scope>
    <source>
        <strain evidence="2 3">BJGMM-B45</strain>
    </source>
</reference>
<dbReference type="eggNOG" id="COG3145">
    <property type="taxonomic scope" value="Bacteria"/>
</dbReference>
<evidence type="ECO:0000259" key="1">
    <source>
        <dbReference type="PROSITE" id="PS51471"/>
    </source>
</evidence>
<dbReference type="PANTHER" id="PTHR31212">
    <property type="entry name" value="ALPHA-KETOGLUTARATE-DEPENDENT DIOXYGENASE ALKB HOMOLOG 3"/>
    <property type="match status" value="1"/>
</dbReference>
<proteinExistence type="predicted"/>
<dbReference type="STRING" id="1178482.AR456_10535"/>
<gene>
    <name evidence="2" type="ORF">BJB45_16150</name>
</gene>
<dbReference type="InterPro" id="IPR032854">
    <property type="entry name" value="ALKBH3"/>
</dbReference>
<name>W1NBB6_9GAMM</name>
<comment type="caution">
    <text evidence="2">The sequence shown here is derived from an EMBL/GenBank/DDBJ whole genome shotgun (WGS) entry which is preliminary data.</text>
</comment>
<dbReference type="PROSITE" id="PS51471">
    <property type="entry name" value="FE2OG_OXY"/>
    <property type="match status" value="1"/>
</dbReference>
<sequence length="140" mass="16374">MGDHAYRYSGQRFQPCAWHPLADKLRQRIEQHLVTAQPGHWTFNSLLLNRYQHGEQRMGWHSDNETELGEHPCIASVSLGAARPLRFRWKDRSHASFNVWLEHGSLLLMGPGVQQQLEHALLPRRSDGERINLTYRWVKT</sequence>
<protein>
    <recommendedName>
        <fullName evidence="1">Fe2OG dioxygenase domain-containing protein</fullName>
    </recommendedName>
</protein>
<accession>W1NBB6</accession>
<dbReference type="PATRIC" id="fig|1178482.3.peg.489"/>
<dbReference type="GO" id="GO:0051213">
    <property type="term" value="F:dioxygenase activity"/>
    <property type="evidence" value="ECO:0007669"/>
    <property type="project" value="InterPro"/>
</dbReference>
<dbReference type="AlphaFoldDB" id="W1NBB6"/>
<evidence type="ECO:0000313" key="2">
    <source>
        <dbReference type="EMBL" id="ERL52809.1"/>
    </source>
</evidence>
<dbReference type="PANTHER" id="PTHR31212:SF4">
    <property type="entry name" value="ALPHA-KETOGLUTARATE-DEPENDENT DIOXYGENASE ALKB HOMOLOG 3"/>
    <property type="match status" value="1"/>
</dbReference>
<dbReference type="InterPro" id="IPR005123">
    <property type="entry name" value="Oxoglu/Fe-dep_dioxygenase_dom"/>
</dbReference>
<dbReference type="InterPro" id="IPR037151">
    <property type="entry name" value="AlkB-like_sf"/>
</dbReference>
<dbReference type="EMBL" id="AVBC01000014">
    <property type="protein sequence ID" value="ERL52809.1"/>
    <property type="molecule type" value="Genomic_DNA"/>
</dbReference>
<dbReference type="GO" id="GO:0006307">
    <property type="term" value="P:DNA alkylation repair"/>
    <property type="evidence" value="ECO:0007669"/>
    <property type="project" value="InterPro"/>
</dbReference>
<organism evidence="2 3">
    <name type="scientific">Halomonas huangheensis</name>
    <dbReference type="NCBI Taxonomy" id="1178482"/>
    <lineage>
        <taxon>Bacteria</taxon>
        <taxon>Pseudomonadati</taxon>
        <taxon>Pseudomonadota</taxon>
        <taxon>Gammaproteobacteria</taxon>
        <taxon>Oceanospirillales</taxon>
        <taxon>Halomonadaceae</taxon>
        <taxon>Halomonas</taxon>
    </lineage>
</organism>